<feature type="domain" description="Laminin EGF-like" evidence="1">
    <location>
        <begin position="20"/>
        <end position="51"/>
    </location>
</feature>
<evidence type="ECO:0000313" key="2">
    <source>
        <dbReference type="EMBL" id="RCN33559.1"/>
    </source>
</evidence>
<gene>
    <name evidence="2" type="ORF">ANCCAN_20608</name>
</gene>
<keyword evidence="3" id="KW-1185">Reference proteome</keyword>
<dbReference type="EMBL" id="JOJR01000899">
    <property type="protein sequence ID" value="RCN33559.1"/>
    <property type="molecule type" value="Genomic_DNA"/>
</dbReference>
<dbReference type="AlphaFoldDB" id="A0A368FRB1"/>
<name>A0A368FRB1_ANCCA</name>
<organism evidence="2 3">
    <name type="scientific">Ancylostoma caninum</name>
    <name type="common">Dog hookworm</name>
    <dbReference type="NCBI Taxonomy" id="29170"/>
    <lineage>
        <taxon>Eukaryota</taxon>
        <taxon>Metazoa</taxon>
        <taxon>Ecdysozoa</taxon>
        <taxon>Nematoda</taxon>
        <taxon>Chromadorea</taxon>
        <taxon>Rhabditida</taxon>
        <taxon>Rhabditina</taxon>
        <taxon>Rhabditomorpha</taxon>
        <taxon>Strongyloidea</taxon>
        <taxon>Ancylostomatidae</taxon>
        <taxon>Ancylostomatinae</taxon>
        <taxon>Ancylostoma</taxon>
    </lineage>
</organism>
<reference evidence="2 3" key="1">
    <citation type="submission" date="2014-10" db="EMBL/GenBank/DDBJ databases">
        <title>Draft genome of the hookworm Ancylostoma caninum.</title>
        <authorList>
            <person name="Mitreva M."/>
        </authorList>
    </citation>
    <scope>NUCLEOTIDE SEQUENCE [LARGE SCALE GENOMIC DNA]</scope>
    <source>
        <strain evidence="2 3">Baltimore</strain>
    </source>
</reference>
<sequence length="65" mass="7795">MRMKRSCRRRRIDIGIYEEPHIAVDNQCVHGRPVDGECECEQEYIGRHCEKKKHCASFRRYRNGS</sequence>
<comment type="caution">
    <text evidence="2">The sequence shown here is derived from an EMBL/GenBank/DDBJ whole genome shotgun (WGS) entry which is preliminary data.</text>
</comment>
<protein>
    <recommendedName>
        <fullName evidence="1">Laminin EGF-like domain-containing protein</fullName>
    </recommendedName>
</protein>
<dbReference type="OrthoDB" id="283575at2759"/>
<proteinExistence type="predicted"/>
<evidence type="ECO:0000259" key="1">
    <source>
        <dbReference type="Pfam" id="PF00053"/>
    </source>
</evidence>
<dbReference type="Proteomes" id="UP000252519">
    <property type="component" value="Unassembled WGS sequence"/>
</dbReference>
<dbReference type="Pfam" id="PF00053">
    <property type="entry name" value="EGF_laminin"/>
    <property type="match status" value="1"/>
</dbReference>
<accession>A0A368FRB1</accession>
<dbReference type="InterPro" id="IPR002049">
    <property type="entry name" value="LE_dom"/>
</dbReference>
<evidence type="ECO:0000313" key="3">
    <source>
        <dbReference type="Proteomes" id="UP000252519"/>
    </source>
</evidence>